<gene>
    <name evidence="3" type="ORF">ACFOGJ_29855</name>
</gene>
<protein>
    <submittedName>
        <fullName evidence="3">Rap1a/Tai family immunity protein</fullName>
    </submittedName>
</protein>
<feature type="chain" id="PRO_5046949079" evidence="1">
    <location>
        <begin position="19"/>
        <end position="123"/>
    </location>
</feature>
<keyword evidence="4" id="KW-1185">Reference proteome</keyword>
<dbReference type="RefSeq" id="WP_379906983.1">
    <property type="nucleotide sequence ID" value="NZ_JBHRTR010000054.1"/>
</dbReference>
<dbReference type="Pfam" id="PF18602">
    <property type="entry name" value="Rap1a"/>
    <property type="match status" value="1"/>
</dbReference>
<proteinExistence type="predicted"/>
<evidence type="ECO:0000313" key="4">
    <source>
        <dbReference type="Proteomes" id="UP001595528"/>
    </source>
</evidence>
<feature type="signal peptide" evidence="1">
    <location>
        <begin position="1"/>
        <end position="18"/>
    </location>
</feature>
<evidence type="ECO:0000259" key="2">
    <source>
        <dbReference type="Pfam" id="PF18602"/>
    </source>
</evidence>
<name>A0ABV7L9Y2_9PROT</name>
<evidence type="ECO:0000313" key="3">
    <source>
        <dbReference type="EMBL" id="MFC3231491.1"/>
    </source>
</evidence>
<organism evidence="3 4">
    <name type="scientific">Marinibaculum pumilum</name>
    <dbReference type="NCBI Taxonomy" id="1766165"/>
    <lineage>
        <taxon>Bacteria</taxon>
        <taxon>Pseudomonadati</taxon>
        <taxon>Pseudomonadota</taxon>
        <taxon>Alphaproteobacteria</taxon>
        <taxon>Rhodospirillales</taxon>
        <taxon>Rhodospirillaceae</taxon>
        <taxon>Marinibaculum</taxon>
    </lineage>
</organism>
<feature type="domain" description="Rap1a immunity protein" evidence="2">
    <location>
        <begin position="29"/>
        <end position="120"/>
    </location>
</feature>
<sequence>MILILAMASAISSGPVHAAQSSAGSGLSTATLARECDPALRAEQPLDAFPFCSGYLLGIIDGIVIARRDGAAPHFCPPEDGLTTAQLLPLFLGWTKDHPGMATQPARRSMRQALLAAYPCRAE</sequence>
<evidence type="ECO:0000256" key="1">
    <source>
        <dbReference type="SAM" id="SignalP"/>
    </source>
</evidence>
<reference evidence="4" key="1">
    <citation type="journal article" date="2019" name="Int. J. Syst. Evol. Microbiol.">
        <title>The Global Catalogue of Microorganisms (GCM) 10K type strain sequencing project: providing services to taxonomists for standard genome sequencing and annotation.</title>
        <authorList>
            <consortium name="The Broad Institute Genomics Platform"/>
            <consortium name="The Broad Institute Genome Sequencing Center for Infectious Disease"/>
            <person name="Wu L."/>
            <person name="Ma J."/>
        </authorList>
    </citation>
    <scope>NUCLEOTIDE SEQUENCE [LARGE SCALE GENOMIC DNA]</scope>
    <source>
        <strain evidence="4">KCTC 42964</strain>
    </source>
</reference>
<dbReference type="Proteomes" id="UP001595528">
    <property type="component" value="Unassembled WGS sequence"/>
</dbReference>
<keyword evidence="1" id="KW-0732">Signal</keyword>
<comment type="caution">
    <text evidence="3">The sequence shown here is derived from an EMBL/GenBank/DDBJ whole genome shotgun (WGS) entry which is preliminary data.</text>
</comment>
<dbReference type="EMBL" id="JBHRTR010000054">
    <property type="protein sequence ID" value="MFC3231491.1"/>
    <property type="molecule type" value="Genomic_DNA"/>
</dbReference>
<accession>A0ABV7L9Y2</accession>
<dbReference type="InterPro" id="IPR041238">
    <property type="entry name" value="Rap1a"/>
</dbReference>